<comment type="caution">
    <text evidence="2">The sequence shown here is derived from an EMBL/GenBank/DDBJ whole genome shotgun (WGS) entry which is preliminary data.</text>
</comment>
<dbReference type="Proteomes" id="UP000236291">
    <property type="component" value="Unassembled WGS sequence"/>
</dbReference>
<name>A0A2K3KGL3_TRIPR</name>
<feature type="compositionally biased region" description="Polar residues" evidence="1">
    <location>
        <begin position="13"/>
        <end position="23"/>
    </location>
</feature>
<gene>
    <name evidence="2" type="ORF">L195_g054533</name>
</gene>
<evidence type="ECO:0000313" key="2">
    <source>
        <dbReference type="EMBL" id="PNX65431.1"/>
    </source>
</evidence>
<feature type="region of interest" description="Disordered" evidence="1">
    <location>
        <begin position="1"/>
        <end position="25"/>
    </location>
</feature>
<evidence type="ECO:0000256" key="1">
    <source>
        <dbReference type="SAM" id="MobiDB-lite"/>
    </source>
</evidence>
<reference evidence="2 3" key="1">
    <citation type="journal article" date="2014" name="Am. J. Bot.">
        <title>Genome assembly and annotation for red clover (Trifolium pratense; Fabaceae).</title>
        <authorList>
            <person name="Istvanek J."/>
            <person name="Jaros M."/>
            <person name="Krenek A."/>
            <person name="Repkova J."/>
        </authorList>
    </citation>
    <scope>NUCLEOTIDE SEQUENCE [LARGE SCALE GENOMIC DNA]</scope>
    <source>
        <strain evidence="3">cv. Tatra</strain>
        <tissue evidence="2">Young leaves</tissue>
    </source>
</reference>
<dbReference type="AlphaFoldDB" id="A0A2K3KGL3"/>
<dbReference type="EMBL" id="ASHM01095682">
    <property type="protein sequence ID" value="PNX65431.1"/>
    <property type="molecule type" value="Genomic_DNA"/>
</dbReference>
<reference evidence="2 3" key="2">
    <citation type="journal article" date="2017" name="Front. Plant Sci.">
        <title>Gene Classification and Mining of Molecular Markers Useful in Red Clover (Trifolium pratense) Breeding.</title>
        <authorList>
            <person name="Istvanek J."/>
            <person name="Dluhosova J."/>
            <person name="Dluhos P."/>
            <person name="Patkova L."/>
            <person name="Nedelnik J."/>
            <person name="Repkova J."/>
        </authorList>
    </citation>
    <scope>NUCLEOTIDE SEQUENCE [LARGE SCALE GENOMIC DNA]</scope>
    <source>
        <strain evidence="3">cv. Tatra</strain>
        <tissue evidence="2">Young leaves</tissue>
    </source>
</reference>
<sequence>MRTATHIDATACGSAQPTATARPSTVDRRSLISLISVRSRRSHSLISDF</sequence>
<proteinExistence type="predicted"/>
<accession>A0A2K3KGL3</accession>
<evidence type="ECO:0000313" key="3">
    <source>
        <dbReference type="Proteomes" id="UP000236291"/>
    </source>
</evidence>
<protein>
    <submittedName>
        <fullName evidence="2">Uncharacterized protein</fullName>
    </submittedName>
</protein>
<organism evidence="2 3">
    <name type="scientific">Trifolium pratense</name>
    <name type="common">Red clover</name>
    <dbReference type="NCBI Taxonomy" id="57577"/>
    <lineage>
        <taxon>Eukaryota</taxon>
        <taxon>Viridiplantae</taxon>
        <taxon>Streptophyta</taxon>
        <taxon>Embryophyta</taxon>
        <taxon>Tracheophyta</taxon>
        <taxon>Spermatophyta</taxon>
        <taxon>Magnoliopsida</taxon>
        <taxon>eudicotyledons</taxon>
        <taxon>Gunneridae</taxon>
        <taxon>Pentapetalae</taxon>
        <taxon>rosids</taxon>
        <taxon>fabids</taxon>
        <taxon>Fabales</taxon>
        <taxon>Fabaceae</taxon>
        <taxon>Papilionoideae</taxon>
        <taxon>50 kb inversion clade</taxon>
        <taxon>NPAAA clade</taxon>
        <taxon>Hologalegina</taxon>
        <taxon>IRL clade</taxon>
        <taxon>Trifolieae</taxon>
        <taxon>Trifolium</taxon>
    </lineage>
</organism>